<evidence type="ECO:0000313" key="2">
    <source>
        <dbReference type="Proteomes" id="UP000177126"/>
    </source>
</evidence>
<organism evidence="1 2">
    <name type="scientific">Candidatus Portnoybacteria bacterium RIFCSPLOWO2_02_FULL_39_11</name>
    <dbReference type="NCBI Taxonomy" id="1802001"/>
    <lineage>
        <taxon>Bacteria</taxon>
        <taxon>Candidatus Portnoyibacteriota</taxon>
    </lineage>
</organism>
<gene>
    <name evidence="1" type="ORF">A3B04_02240</name>
</gene>
<name>A0A1G2FP73_9BACT</name>
<proteinExistence type="predicted"/>
<reference evidence="1 2" key="1">
    <citation type="journal article" date="2016" name="Nat. Commun.">
        <title>Thousands of microbial genomes shed light on interconnected biogeochemical processes in an aquifer system.</title>
        <authorList>
            <person name="Anantharaman K."/>
            <person name="Brown C.T."/>
            <person name="Hug L.A."/>
            <person name="Sharon I."/>
            <person name="Castelle C.J."/>
            <person name="Probst A.J."/>
            <person name="Thomas B.C."/>
            <person name="Singh A."/>
            <person name="Wilkins M.J."/>
            <person name="Karaoz U."/>
            <person name="Brodie E.L."/>
            <person name="Williams K.H."/>
            <person name="Hubbard S.S."/>
            <person name="Banfield J.F."/>
        </authorList>
    </citation>
    <scope>NUCLEOTIDE SEQUENCE [LARGE SCALE GENOMIC DNA]</scope>
</reference>
<protein>
    <submittedName>
        <fullName evidence="1">Uncharacterized protein</fullName>
    </submittedName>
</protein>
<dbReference type="EMBL" id="MHNF01000059">
    <property type="protein sequence ID" value="OGZ39430.1"/>
    <property type="molecule type" value="Genomic_DNA"/>
</dbReference>
<comment type="caution">
    <text evidence="1">The sequence shown here is derived from an EMBL/GenBank/DDBJ whole genome shotgun (WGS) entry which is preliminary data.</text>
</comment>
<dbReference type="Proteomes" id="UP000177126">
    <property type="component" value="Unassembled WGS sequence"/>
</dbReference>
<dbReference type="AlphaFoldDB" id="A0A1G2FP73"/>
<accession>A0A1G2FP73</accession>
<evidence type="ECO:0000313" key="1">
    <source>
        <dbReference type="EMBL" id="OGZ39430.1"/>
    </source>
</evidence>
<sequence length="83" mass="10001">MEKNILSPFEGLPEDDKRIILARQAELRMNRPKKEVRDLTNAEIAELEDFKEFCELNKIESSKRQASKSKEDFIKWRYENQRE</sequence>